<proteinExistence type="predicted"/>
<organism evidence="1 2">
    <name type="scientific">Mycteria americana</name>
    <name type="common">Wood stork</name>
    <dbReference type="NCBI Taxonomy" id="33587"/>
    <lineage>
        <taxon>Eukaryota</taxon>
        <taxon>Metazoa</taxon>
        <taxon>Chordata</taxon>
        <taxon>Craniata</taxon>
        <taxon>Vertebrata</taxon>
        <taxon>Euteleostomi</taxon>
        <taxon>Archelosauria</taxon>
        <taxon>Archosauria</taxon>
        <taxon>Dinosauria</taxon>
        <taxon>Saurischia</taxon>
        <taxon>Theropoda</taxon>
        <taxon>Coelurosauria</taxon>
        <taxon>Aves</taxon>
        <taxon>Neognathae</taxon>
        <taxon>Neoaves</taxon>
        <taxon>Aequornithes</taxon>
        <taxon>Ciconiiformes</taxon>
        <taxon>Ciconiidae</taxon>
        <taxon>Mycteria</taxon>
    </lineage>
</organism>
<keyword evidence="2" id="KW-1185">Reference proteome</keyword>
<dbReference type="AlphaFoldDB" id="A0AAN7NM38"/>
<accession>A0AAN7NM38</accession>
<evidence type="ECO:0000313" key="1">
    <source>
        <dbReference type="EMBL" id="KAK4827351.1"/>
    </source>
</evidence>
<evidence type="ECO:0000313" key="2">
    <source>
        <dbReference type="Proteomes" id="UP001333110"/>
    </source>
</evidence>
<protein>
    <submittedName>
        <fullName evidence="1">Uncharacterized protein</fullName>
    </submittedName>
</protein>
<gene>
    <name evidence="1" type="ORF">QYF61_017249</name>
</gene>
<reference evidence="1 2" key="1">
    <citation type="journal article" date="2023" name="J. Hered.">
        <title>Chromosome-level genome of the wood stork (Mycteria americana) provides insight into avian chromosome evolution.</title>
        <authorList>
            <person name="Flamio R. Jr."/>
            <person name="Ramstad K.M."/>
        </authorList>
    </citation>
    <scope>NUCLEOTIDE SEQUENCE [LARGE SCALE GENOMIC DNA]</scope>
    <source>
        <strain evidence="1">JAX WOST 10</strain>
    </source>
</reference>
<sequence>MRKGRCRPAELCVCAFAYLVKLGRVCRYPVMHYYYTPYPFEAGSSKGKCQVLHPGRNNPMHQYMLGADWLERSWGSW</sequence>
<comment type="caution">
    <text evidence="1">The sequence shown here is derived from an EMBL/GenBank/DDBJ whole genome shotgun (WGS) entry which is preliminary data.</text>
</comment>
<dbReference type="EMBL" id="JAUNZN010000002">
    <property type="protein sequence ID" value="KAK4827351.1"/>
    <property type="molecule type" value="Genomic_DNA"/>
</dbReference>
<dbReference type="Proteomes" id="UP001333110">
    <property type="component" value="Unassembled WGS sequence"/>
</dbReference>
<name>A0AAN7NM38_MYCAM</name>